<reference evidence="10" key="1">
    <citation type="journal article" date="2019" name="Int. J. Syst. Evol. Microbiol.">
        <title>The Global Catalogue of Microorganisms (GCM) 10K type strain sequencing project: providing services to taxonomists for standard genome sequencing and annotation.</title>
        <authorList>
            <consortium name="The Broad Institute Genomics Platform"/>
            <consortium name="The Broad Institute Genome Sequencing Center for Infectious Disease"/>
            <person name="Wu L."/>
            <person name="Ma J."/>
        </authorList>
    </citation>
    <scope>NUCLEOTIDE SEQUENCE [LARGE SCALE GENOMIC DNA]</scope>
    <source>
        <strain evidence="10">JCM 16221</strain>
    </source>
</reference>
<dbReference type="Proteomes" id="UP001501218">
    <property type="component" value="Unassembled WGS sequence"/>
</dbReference>
<evidence type="ECO:0000256" key="1">
    <source>
        <dbReference type="ARBA" id="ARBA00004613"/>
    </source>
</evidence>
<keyword evidence="4" id="KW-0646">Protease inhibitor</keyword>
<accession>A0ABP5SNI5</accession>
<organism evidence="9 10">
    <name type="scientific">Saccharopolyspora halophila</name>
    <dbReference type="NCBI Taxonomy" id="405551"/>
    <lineage>
        <taxon>Bacteria</taxon>
        <taxon>Bacillati</taxon>
        <taxon>Actinomycetota</taxon>
        <taxon>Actinomycetes</taxon>
        <taxon>Pseudonocardiales</taxon>
        <taxon>Pseudonocardiaceae</taxon>
        <taxon>Saccharopolyspora</taxon>
    </lineage>
</organism>
<comment type="similarity">
    <text evidence="2">Belongs to the protease inhibitor I16 (SSI) family.</text>
</comment>
<evidence type="ECO:0000313" key="10">
    <source>
        <dbReference type="Proteomes" id="UP001501218"/>
    </source>
</evidence>
<evidence type="ECO:0000256" key="2">
    <source>
        <dbReference type="ARBA" id="ARBA00010472"/>
    </source>
</evidence>
<feature type="chain" id="PRO_5047121823" description="Subtilisin inhibitor domain-containing protein" evidence="7">
    <location>
        <begin position="30"/>
        <end position="132"/>
    </location>
</feature>
<evidence type="ECO:0000256" key="5">
    <source>
        <dbReference type="ARBA" id="ARBA00022900"/>
    </source>
</evidence>
<evidence type="ECO:0000256" key="7">
    <source>
        <dbReference type="SAM" id="SignalP"/>
    </source>
</evidence>
<feature type="signal peptide" evidence="7">
    <location>
        <begin position="1"/>
        <end position="29"/>
    </location>
</feature>
<keyword evidence="10" id="KW-1185">Reference proteome</keyword>
<keyword evidence="3" id="KW-0964">Secreted</keyword>
<feature type="domain" description="Subtilisin inhibitor" evidence="8">
    <location>
        <begin position="34"/>
        <end position="118"/>
    </location>
</feature>
<evidence type="ECO:0000313" key="9">
    <source>
        <dbReference type="EMBL" id="GAA2335319.1"/>
    </source>
</evidence>
<evidence type="ECO:0000259" key="8">
    <source>
        <dbReference type="Pfam" id="PF00720"/>
    </source>
</evidence>
<comment type="caution">
    <text evidence="9">The sequence shown here is derived from an EMBL/GenBank/DDBJ whole genome shotgun (WGS) entry which is preliminary data.</text>
</comment>
<proteinExistence type="inferred from homology"/>
<protein>
    <recommendedName>
        <fullName evidence="8">Subtilisin inhibitor domain-containing protein</fullName>
    </recommendedName>
</protein>
<evidence type="ECO:0000256" key="6">
    <source>
        <dbReference type="ARBA" id="ARBA00023157"/>
    </source>
</evidence>
<dbReference type="InterPro" id="IPR023549">
    <property type="entry name" value="Subtilisin_inhibitor"/>
</dbReference>
<dbReference type="Pfam" id="PF00720">
    <property type="entry name" value="SSI"/>
    <property type="match status" value="1"/>
</dbReference>
<gene>
    <name evidence="9" type="ORF">GCM10009854_08960</name>
</gene>
<dbReference type="InterPro" id="IPR036819">
    <property type="entry name" value="Subtilisin_inhibitor-like_sf"/>
</dbReference>
<keyword evidence="6" id="KW-1015">Disulfide bond</keyword>
<dbReference type="SUPFAM" id="SSF55399">
    <property type="entry name" value="Subtilisin inhibitor"/>
    <property type="match status" value="1"/>
</dbReference>
<evidence type="ECO:0000256" key="4">
    <source>
        <dbReference type="ARBA" id="ARBA00022690"/>
    </source>
</evidence>
<keyword evidence="5" id="KW-0722">Serine protease inhibitor</keyword>
<dbReference type="Gene3D" id="3.30.350.10">
    <property type="entry name" value="Subtilisin inhibitor-like"/>
    <property type="match status" value="1"/>
</dbReference>
<dbReference type="RefSeq" id="WP_344126828.1">
    <property type="nucleotide sequence ID" value="NZ_BAAARA010000002.1"/>
</dbReference>
<dbReference type="EMBL" id="BAAARA010000002">
    <property type="protein sequence ID" value="GAA2335319.1"/>
    <property type="molecule type" value="Genomic_DNA"/>
</dbReference>
<sequence length="132" mass="14012">MFARFTGRALLSSALVVGSLLAGGSAVGAAPQEPSVLHLSTETGNLKKHKQTVLNCHPAGGPHKNAARACADLEKANGNIQAVSAPMRACTMEYRPVKATMHGSWKGRKVEFTQTYENPCVLETQTGAVFDF</sequence>
<keyword evidence="7" id="KW-0732">Signal</keyword>
<evidence type="ECO:0000256" key="3">
    <source>
        <dbReference type="ARBA" id="ARBA00022525"/>
    </source>
</evidence>
<name>A0ABP5SNI5_9PSEU</name>
<comment type="subcellular location">
    <subcellularLocation>
        <location evidence="1">Secreted</location>
    </subcellularLocation>
</comment>